<name>A0A426DA90_9LACO</name>
<organism evidence="6 7">
    <name type="scientific">Lactiplantibacillus garii</name>
    <dbReference type="NCBI Taxonomy" id="2306423"/>
    <lineage>
        <taxon>Bacteria</taxon>
        <taxon>Bacillati</taxon>
        <taxon>Bacillota</taxon>
        <taxon>Bacilli</taxon>
        <taxon>Lactobacillales</taxon>
        <taxon>Lactobacillaceae</taxon>
        <taxon>Lactiplantibacillus</taxon>
    </lineage>
</organism>
<dbReference type="Proteomes" id="UP000283633">
    <property type="component" value="Unassembled WGS sequence"/>
</dbReference>
<dbReference type="GO" id="GO:0006508">
    <property type="term" value="P:proteolysis"/>
    <property type="evidence" value="ECO:0007669"/>
    <property type="project" value="UniProtKB-KW"/>
</dbReference>
<reference evidence="6 7" key="1">
    <citation type="submission" date="2018-08" db="EMBL/GenBank/DDBJ databases">
        <title>Genome Lactobacillus garii FI11369.</title>
        <authorList>
            <person name="Diaz M."/>
            <person name="Narbad A."/>
        </authorList>
    </citation>
    <scope>NUCLEOTIDE SEQUENCE [LARGE SCALE GENOMIC DNA]</scope>
    <source>
        <strain evidence="6 7">FI11369</strain>
    </source>
</reference>
<feature type="domain" description="NlpC/P60" evidence="5">
    <location>
        <begin position="173"/>
        <end position="297"/>
    </location>
</feature>
<comment type="caution">
    <text evidence="6">The sequence shown here is derived from an EMBL/GenBank/DDBJ whole genome shotgun (WGS) entry which is preliminary data.</text>
</comment>
<dbReference type="Pfam" id="PF00877">
    <property type="entry name" value="NLPC_P60"/>
    <property type="match status" value="1"/>
</dbReference>
<dbReference type="AlphaFoldDB" id="A0A426DA90"/>
<dbReference type="PROSITE" id="PS51935">
    <property type="entry name" value="NLPC_P60"/>
    <property type="match status" value="1"/>
</dbReference>
<evidence type="ECO:0000256" key="3">
    <source>
        <dbReference type="ARBA" id="ARBA00022801"/>
    </source>
</evidence>
<dbReference type="Gene3D" id="3.90.1720.10">
    <property type="entry name" value="endopeptidase domain like (from Nostoc punctiforme)"/>
    <property type="match status" value="1"/>
</dbReference>
<evidence type="ECO:0000256" key="4">
    <source>
        <dbReference type="ARBA" id="ARBA00022807"/>
    </source>
</evidence>
<dbReference type="InterPro" id="IPR038765">
    <property type="entry name" value="Papain-like_cys_pep_sf"/>
</dbReference>
<sequence>MQTARISAAVANVWRQPRVTALERLALNNHGLGPWLDQLSDGDTVALERDNRIVTQALFNDPFIVDRIVDGWAFGYVATQRDARHPEGYPGWVWAAQLSLAPLPLRTGTTVTVKRDFTPLLRPDGSTLRRLSLGTELPVISSKDHRYDLVQTPLGVGKVAKRATQFQFDEPHLLAGAQMVRLGAEFLDLRYLWGGVSAYGFDCSGLVYSLHRAVGIQLPRDASDQCLVGTTVDLANAQPGDLCFFAHDHGQGAVHHVAMYAGDGWLLHAPTPGKHVTYLQLATTYLRDELVAVKRNW</sequence>
<dbReference type="PANTHER" id="PTHR47053">
    <property type="entry name" value="MUREIN DD-ENDOPEPTIDASE MEPH-RELATED"/>
    <property type="match status" value="1"/>
</dbReference>
<dbReference type="InterPro" id="IPR051202">
    <property type="entry name" value="Peptidase_C40"/>
</dbReference>
<keyword evidence="4" id="KW-0788">Thiol protease</keyword>
<accession>A0A426DA90</accession>
<evidence type="ECO:0000259" key="5">
    <source>
        <dbReference type="PROSITE" id="PS51935"/>
    </source>
</evidence>
<comment type="similarity">
    <text evidence="1">Belongs to the peptidase C40 family.</text>
</comment>
<gene>
    <name evidence="6" type="ORF">D1831_02180</name>
</gene>
<evidence type="ECO:0000313" key="6">
    <source>
        <dbReference type="EMBL" id="RRK11520.1"/>
    </source>
</evidence>
<dbReference type="InterPro" id="IPR000064">
    <property type="entry name" value="NLP_P60_dom"/>
</dbReference>
<protein>
    <submittedName>
        <fullName evidence="6">NlpC/P60 family protein</fullName>
    </submittedName>
</protein>
<dbReference type="GO" id="GO:0008234">
    <property type="term" value="F:cysteine-type peptidase activity"/>
    <property type="evidence" value="ECO:0007669"/>
    <property type="project" value="UniProtKB-KW"/>
</dbReference>
<keyword evidence="7" id="KW-1185">Reference proteome</keyword>
<dbReference type="RefSeq" id="WP_125071218.1">
    <property type="nucleotide sequence ID" value="NZ_QWZQ01000004.1"/>
</dbReference>
<evidence type="ECO:0000256" key="1">
    <source>
        <dbReference type="ARBA" id="ARBA00007074"/>
    </source>
</evidence>
<dbReference type="EMBL" id="QWZQ01000004">
    <property type="protein sequence ID" value="RRK11520.1"/>
    <property type="molecule type" value="Genomic_DNA"/>
</dbReference>
<dbReference type="OrthoDB" id="1654978at2"/>
<keyword evidence="2" id="KW-0645">Protease</keyword>
<dbReference type="SUPFAM" id="SSF54001">
    <property type="entry name" value="Cysteine proteinases"/>
    <property type="match status" value="1"/>
</dbReference>
<evidence type="ECO:0000256" key="2">
    <source>
        <dbReference type="ARBA" id="ARBA00022670"/>
    </source>
</evidence>
<proteinExistence type="inferred from homology"/>
<keyword evidence="3" id="KW-0378">Hydrolase</keyword>
<evidence type="ECO:0000313" key="7">
    <source>
        <dbReference type="Proteomes" id="UP000283633"/>
    </source>
</evidence>
<dbReference type="PANTHER" id="PTHR47053:SF3">
    <property type="entry name" value="GAMMA-D-GLUTAMYL-L-LYSINE DIPEPTIDYL-PEPTIDASE"/>
    <property type="match status" value="1"/>
</dbReference>